<feature type="region of interest" description="Disordered" evidence="3">
    <location>
        <begin position="28"/>
        <end position="59"/>
    </location>
</feature>
<evidence type="ECO:0000313" key="5">
    <source>
        <dbReference type="EMBL" id="KAF4302767.1"/>
    </source>
</evidence>
<dbReference type="OrthoDB" id="419598at2759"/>
<comment type="caution">
    <text evidence="5">The sequence shown here is derived from an EMBL/GenBank/DDBJ whole genome shotgun (WGS) entry which is preliminary data.</text>
</comment>
<dbReference type="Gene3D" id="3.90.25.10">
    <property type="entry name" value="UDP-galactose 4-epimerase, domain 1"/>
    <property type="match status" value="1"/>
</dbReference>
<evidence type="ECO:0000256" key="2">
    <source>
        <dbReference type="ARBA" id="ARBA00023002"/>
    </source>
</evidence>
<accession>A0A8H4ILW6</accession>
<dbReference type="Pfam" id="PF05368">
    <property type="entry name" value="NmrA"/>
    <property type="match status" value="1"/>
</dbReference>
<gene>
    <name evidence="5" type="ORF">GTA08_BOTSDO09203</name>
</gene>
<dbReference type="SUPFAM" id="SSF51735">
    <property type="entry name" value="NAD(P)-binding Rossmann-fold domains"/>
    <property type="match status" value="1"/>
</dbReference>
<sequence>MDQHSTQVYMDRWRAHLMAELRRLQKSLGERPSDEFPYTPPSTNGRSSPVCKSEPRSPGRWAVMGPRTKVAVFGATGRSASSIIEGLLESPTDFDVTAFSRPCSFKKPQSMSYRSRGIHVLPYDLKRPNQDALISILRNFDVVISALGLDAILDQIPLATMVKAAGVGRFVPAMYATCTPAVGVEDVREMKEEVLNHVKKIGLTYTVIDVGCWYEGYIFGLRSSQPQCAPPTLPFGGNVIPGTGDVPTAITSFRDVGRWVAQIVEDPRTLNKMVFAYGSVLTANQAFDVVERLTRGKGDRNYISGDHLLTTIFEARTAMKRGEACEMTLNKLHSAQSLYSYGFRGDNTPWNAKFLGYLDARELYPEFRTISFEEFTGKGSTLVGKEKANEEGDREGVEVLLSGQTNTSTSYHMLRPVDLSSERRMRHSNDSSITPSSIS</sequence>
<dbReference type="GO" id="GO:0016491">
    <property type="term" value="F:oxidoreductase activity"/>
    <property type="evidence" value="ECO:0007669"/>
    <property type="project" value="UniProtKB-KW"/>
</dbReference>
<evidence type="ECO:0000256" key="1">
    <source>
        <dbReference type="ARBA" id="ARBA00022857"/>
    </source>
</evidence>
<dbReference type="Proteomes" id="UP000572817">
    <property type="component" value="Unassembled WGS sequence"/>
</dbReference>
<proteinExistence type="predicted"/>
<dbReference type="PANTHER" id="PTHR47706:SF11">
    <property type="entry name" value="ISOFLAVONE REDUCTASE FAMILY PROTEIN (AFU_ORTHOLOGUE AFUA_1G12510)"/>
    <property type="match status" value="1"/>
</dbReference>
<feature type="compositionally biased region" description="Basic and acidic residues" evidence="3">
    <location>
        <begin position="420"/>
        <end position="429"/>
    </location>
</feature>
<dbReference type="InterPro" id="IPR008030">
    <property type="entry name" value="NmrA-like"/>
</dbReference>
<feature type="compositionally biased region" description="Low complexity" evidence="3">
    <location>
        <begin position="430"/>
        <end position="439"/>
    </location>
</feature>
<evidence type="ECO:0000259" key="4">
    <source>
        <dbReference type="Pfam" id="PF05368"/>
    </source>
</evidence>
<evidence type="ECO:0000256" key="3">
    <source>
        <dbReference type="SAM" id="MobiDB-lite"/>
    </source>
</evidence>
<keyword evidence="1" id="KW-0521">NADP</keyword>
<dbReference type="InterPro" id="IPR036291">
    <property type="entry name" value="NAD(P)-bd_dom_sf"/>
</dbReference>
<dbReference type="EMBL" id="WWBZ02000062">
    <property type="protein sequence ID" value="KAF4302767.1"/>
    <property type="molecule type" value="Genomic_DNA"/>
</dbReference>
<keyword evidence="2" id="KW-0560">Oxidoreductase</keyword>
<name>A0A8H4ILW6_9PEZI</name>
<dbReference type="PANTHER" id="PTHR47706">
    <property type="entry name" value="NMRA-LIKE FAMILY PROTEIN"/>
    <property type="match status" value="1"/>
</dbReference>
<feature type="domain" description="NmrA-like" evidence="4">
    <location>
        <begin position="68"/>
        <end position="321"/>
    </location>
</feature>
<dbReference type="Gene3D" id="3.40.50.720">
    <property type="entry name" value="NAD(P)-binding Rossmann-like Domain"/>
    <property type="match status" value="1"/>
</dbReference>
<reference evidence="5" key="1">
    <citation type="submission" date="2020-04" db="EMBL/GenBank/DDBJ databases">
        <title>Genome Assembly and Annotation of Botryosphaeria dothidea sdau 11-99, a Latent Pathogen of Apple Fruit Ring Rot in China.</title>
        <authorList>
            <person name="Yu C."/>
            <person name="Diao Y."/>
            <person name="Lu Q."/>
            <person name="Zhao J."/>
            <person name="Cui S."/>
            <person name="Peng C."/>
            <person name="He B."/>
            <person name="Liu H."/>
        </authorList>
    </citation>
    <scope>NUCLEOTIDE SEQUENCE [LARGE SCALE GENOMIC DNA]</scope>
    <source>
        <strain evidence="5">Sdau11-99</strain>
    </source>
</reference>
<dbReference type="AlphaFoldDB" id="A0A8H4ILW6"/>
<organism evidence="5 6">
    <name type="scientific">Botryosphaeria dothidea</name>
    <dbReference type="NCBI Taxonomy" id="55169"/>
    <lineage>
        <taxon>Eukaryota</taxon>
        <taxon>Fungi</taxon>
        <taxon>Dikarya</taxon>
        <taxon>Ascomycota</taxon>
        <taxon>Pezizomycotina</taxon>
        <taxon>Dothideomycetes</taxon>
        <taxon>Dothideomycetes incertae sedis</taxon>
        <taxon>Botryosphaeriales</taxon>
        <taxon>Botryosphaeriaceae</taxon>
        <taxon>Botryosphaeria</taxon>
    </lineage>
</organism>
<evidence type="ECO:0000313" key="6">
    <source>
        <dbReference type="Proteomes" id="UP000572817"/>
    </source>
</evidence>
<feature type="region of interest" description="Disordered" evidence="3">
    <location>
        <begin position="415"/>
        <end position="439"/>
    </location>
</feature>
<dbReference type="InterPro" id="IPR051609">
    <property type="entry name" value="NmrA/Isoflavone_reductase-like"/>
</dbReference>
<protein>
    <recommendedName>
        <fullName evidence="4">NmrA-like domain-containing protein</fullName>
    </recommendedName>
</protein>
<keyword evidence="6" id="KW-1185">Reference proteome</keyword>